<dbReference type="InterPro" id="IPR000742">
    <property type="entry name" value="EGF"/>
</dbReference>
<keyword evidence="1 2" id="KW-1015">Disulfide bond</keyword>
<evidence type="ECO:0000313" key="6">
    <source>
        <dbReference type="EMBL" id="CAF0938920.1"/>
    </source>
</evidence>
<evidence type="ECO:0000256" key="2">
    <source>
        <dbReference type="PROSITE-ProRule" id="PRU00076"/>
    </source>
</evidence>
<dbReference type="InterPro" id="IPR016187">
    <property type="entry name" value="CTDL_fold"/>
</dbReference>
<accession>A0A814C6B2</accession>
<feature type="disulfide bond" evidence="2">
    <location>
        <begin position="232"/>
        <end position="241"/>
    </location>
</feature>
<name>A0A814C6B2_9BILA</name>
<dbReference type="PROSITE" id="PS50026">
    <property type="entry name" value="EGF_3"/>
    <property type="match status" value="1"/>
</dbReference>
<protein>
    <recommendedName>
        <fullName evidence="5">EGF-like domain-containing protein</fullName>
    </recommendedName>
</protein>
<keyword evidence="2" id="KW-0245">EGF-like domain</keyword>
<evidence type="ECO:0000256" key="1">
    <source>
        <dbReference type="ARBA" id="ARBA00023157"/>
    </source>
</evidence>
<dbReference type="PROSITE" id="PS00010">
    <property type="entry name" value="ASX_HYDROXYL"/>
    <property type="match status" value="1"/>
</dbReference>
<dbReference type="Proteomes" id="UP000663860">
    <property type="component" value="Unassembled WGS sequence"/>
</dbReference>
<feature type="region of interest" description="Disordered" evidence="3">
    <location>
        <begin position="744"/>
        <end position="796"/>
    </location>
</feature>
<proteinExistence type="predicted"/>
<dbReference type="Gene3D" id="3.10.100.10">
    <property type="entry name" value="Mannose-Binding Protein A, subunit A"/>
    <property type="match status" value="1"/>
</dbReference>
<feature type="transmembrane region" description="Helical" evidence="4">
    <location>
        <begin position="248"/>
        <end position="269"/>
    </location>
</feature>
<gene>
    <name evidence="6" type="ORF">IZO911_LOCUS14316</name>
</gene>
<feature type="transmembrane region" description="Helical" evidence="4">
    <location>
        <begin position="381"/>
        <end position="404"/>
    </location>
</feature>
<comment type="caution">
    <text evidence="2">Lacks conserved residue(s) required for the propagation of feature annotation.</text>
</comment>
<dbReference type="InterPro" id="IPR016186">
    <property type="entry name" value="C-type_lectin-like/link_sf"/>
</dbReference>
<evidence type="ECO:0000256" key="4">
    <source>
        <dbReference type="SAM" id="Phobius"/>
    </source>
</evidence>
<dbReference type="PROSITE" id="PS00022">
    <property type="entry name" value="EGF_1"/>
    <property type="match status" value="1"/>
</dbReference>
<organism evidence="6 7">
    <name type="scientific">Adineta steineri</name>
    <dbReference type="NCBI Taxonomy" id="433720"/>
    <lineage>
        <taxon>Eukaryota</taxon>
        <taxon>Metazoa</taxon>
        <taxon>Spiralia</taxon>
        <taxon>Gnathifera</taxon>
        <taxon>Rotifera</taxon>
        <taxon>Eurotatoria</taxon>
        <taxon>Bdelloidea</taxon>
        <taxon>Adinetida</taxon>
        <taxon>Adinetidae</taxon>
        <taxon>Adineta</taxon>
    </lineage>
</organism>
<evidence type="ECO:0000313" key="7">
    <source>
        <dbReference type="Proteomes" id="UP000663860"/>
    </source>
</evidence>
<keyword evidence="4" id="KW-1133">Transmembrane helix</keyword>
<feature type="transmembrane region" description="Helical" evidence="4">
    <location>
        <begin position="416"/>
        <end position="434"/>
    </location>
</feature>
<dbReference type="InterPro" id="IPR000152">
    <property type="entry name" value="EGF-type_Asp/Asn_hydroxyl_site"/>
</dbReference>
<dbReference type="SUPFAM" id="SSF56436">
    <property type="entry name" value="C-type lectin-like"/>
    <property type="match status" value="1"/>
</dbReference>
<dbReference type="AlphaFoldDB" id="A0A814C6B2"/>
<evidence type="ECO:0000259" key="5">
    <source>
        <dbReference type="PROSITE" id="PS50026"/>
    </source>
</evidence>
<feature type="compositionally biased region" description="Basic and acidic residues" evidence="3">
    <location>
        <begin position="778"/>
        <end position="796"/>
    </location>
</feature>
<evidence type="ECO:0000256" key="3">
    <source>
        <dbReference type="SAM" id="MobiDB-lite"/>
    </source>
</evidence>
<sequence>MIDKSQNTVNRFQCLEKWQQFGGSCYYLSNITSTVIEANDTCNMAYSNNSQLMQVRHSIELYYAAHFLITNNLPELLIGISSHVLNEKKFLEGVTSSDHKKWQMAQNKFRKIRLKYSKKQVKKVDQPRHETTLYDDVEINHIDDLNDDSEQLDNILKVCDQFVWNVLEEDPQLFLLTRYLVSNKFICSISDIDLSIRYKYMCQYVLDFCFDNSVCGKHGRCINGLVGFKCACYFWSDGLLCREISMKFIQIAIGLFMMLLLIVLTQQPIQQYQQRIMKKLFEPCKTSSTVSDSIQDVTSKFMTDERSEATSALESEKQERNHIRFVFQRSDVRTGQSGDYLSPIEPFETTNRYETASLCGIIMVEILMALEHFFIDLSELWDYGVLRLLFERFLLPFLYSIRYYPIFASLQQKNTYVRFFAFLYMMGIIGYTIIRRSLCMDYLPLSKRFSIYDEVKHRMELGTWITIYGVLKNMPQFYLLSYISAEITIRFIYDPIYLNHMKKTGVKEPPMTPGIEFDIHKSKDVSPKFPNRDNSSSTYCSHIRKFVSKIYQWNSDFQFTTIAMCAYTLAFVLLFYLTCVFTFQSIMGTSSMDFLIFCLKQIIDIDAEFMAYVSYLHVEKTYRTQSRSSAQEANILVSCNDPNRSETENLKKKIRWEYSSGEDSGEEESFYEAVSGAEQDIQSDISSISSKYLKYEHVEIPEDSTLPISNDVQQVPYGSQQPLLKLSTKKQVDEEKRTCELRNQNDISISRERQPLIPSKSRNDEEDQIHSLELSVCNDKKTAEQTRDDHIKSTSV</sequence>
<comment type="caution">
    <text evidence="6">The sequence shown here is derived from an EMBL/GenBank/DDBJ whole genome shotgun (WGS) entry which is preliminary data.</text>
</comment>
<reference evidence="6" key="1">
    <citation type="submission" date="2021-02" db="EMBL/GenBank/DDBJ databases">
        <authorList>
            <person name="Nowell W R."/>
        </authorList>
    </citation>
    <scope>NUCLEOTIDE SEQUENCE</scope>
</reference>
<feature type="transmembrane region" description="Helical" evidence="4">
    <location>
        <begin position="356"/>
        <end position="375"/>
    </location>
</feature>
<feature type="transmembrane region" description="Helical" evidence="4">
    <location>
        <begin position="559"/>
        <end position="583"/>
    </location>
</feature>
<dbReference type="EMBL" id="CAJNOE010000119">
    <property type="protein sequence ID" value="CAF0938920.1"/>
    <property type="molecule type" value="Genomic_DNA"/>
</dbReference>
<dbReference type="CDD" id="cd00054">
    <property type="entry name" value="EGF_CA"/>
    <property type="match status" value="1"/>
</dbReference>
<keyword evidence="4" id="KW-0812">Transmembrane</keyword>
<keyword evidence="4" id="KW-0472">Membrane</keyword>
<feature type="domain" description="EGF-like" evidence="5">
    <location>
        <begin position="205"/>
        <end position="242"/>
    </location>
</feature>